<dbReference type="PROSITE" id="PS51257">
    <property type="entry name" value="PROKAR_LIPOPROTEIN"/>
    <property type="match status" value="1"/>
</dbReference>
<name>A0A223N240_9VIBR</name>
<dbReference type="KEGG" id="vqi:CCZ37_14680"/>
<evidence type="ECO:0000256" key="1">
    <source>
        <dbReference type="SAM" id="MobiDB-lite"/>
    </source>
</evidence>
<dbReference type="EMBL" id="CP022742">
    <property type="protein sequence ID" value="ASU23829.1"/>
    <property type="molecule type" value="Genomic_DNA"/>
</dbReference>
<dbReference type="AlphaFoldDB" id="A0A223N240"/>
<dbReference type="Proteomes" id="UP000215148">
    <property type="component" value="Chromosome 2"/>
</dbReference>
<feature type="compositionally biased region" description="Polar residues" evidence="1">
    <location>
        <begin position="35"/>
        <end position="59"/>
    </location>
</feature>
<gene>
    <name evidence="3" type="ORF">CCZ37_14680</name>
</gene>
<sequence length="452" mass="48998">MRKQHVSAAVLIAITMSGCGGESSSRGDSTTSDSANNPSHSDTLGSPGNSDDSLNTTSQQPDIKALSSNMLFAIEGFVDSSDPIRNYSSITVKNELPAFKGANTQNVDVVISSPTIIIDNGSRFVDDWHCYEAVGLSAQRQSNKLLVDGTLTEYRYDMNSNSCSSEHLGTYVFNHAVIDSSLKFETVGSVVSKDENGVEADLPTYEFIAKAHEQQSKERFGDSWALLQRDKINAAAKEVGESIFELNAPSGNINLDLSQLTSDTLIDFASLDKNQILNGSVWGMPGQGVADEKWCRIVNIPDVLSQDSIKYQSVISTNCARSTQRYCDAFDSSFPSGNYPPVAPIAWDNNTASNAQLNSDEQYKRGAQGHFIVNSSGQNVFVLSSNSVVIPIFGYTSPRTDGKINNAGLNSWAGHEGHCQNIMNSTYTKMGIGSKISKSDSSKVSYWTQDFN</sequence>
<evidence type="ECO:0000313" key="4">
    <source>
        <dbReference type="Proteomes" id="UP000215148"/>
    </source>
</evidence>
<organism evidence="3 4">
    <name type="scientific">Vibrio qinghaiensis</name>
    <dbReference type="NCBI Taxonomy" id="2025808"/>
    <lineage>
        <taxon>Bacteria</taxon>
        <taxon>Pseudomonadati</taxon>
        <taxon>Pseudomonadota</taxon>
        <taxon>Gammaproteobacteria</taxon>
        <taxon>Vibrionales</taxon>
        <taxon>Vibrionaceae</taxon>
        <taxon>Vibrio</taxon>
    </lineage>
</organism>
<dbReference type="InterPro" id="IPR014044">
    <property type="entry name" value="CAP_dom"/>
</dbReference>
<reference evidence="3 4" key="1">
    <citation type="submission" date="2017-08" db="EMBL/GenBank/DDBJ databases">
        <title>The Vibrio qinghaiensis sp.-Q67 is a luminous bacteria isolated firstly from Qinghai lake, Qinghai province, China, which has been proved to be very sensitive to detect environmental and food pollutants. Therefore, complete genome analysis of V. qinghaiensis sp.-Q67 highlights the potential application of this strain on detection of hazards in the contaminated environments.</title>
        <authorList>
            <person name="Gong L."/>
        </authorList>
    </citation>
    <scope>NUCLEOTIDE SEQUENCE [LARGE SCALE GENOMIC DNA]</scope>
    <source>
        <strain evidence="3 4">Q67</strain>
    </source>
</reference>
<keyword evidence="4" id="KW-1185">Reference proteome</keyword>
<feature type="domain" description="SCP" evidence="2">
    <location>
        <begin position="342"/>
        <end position="451"/>
    </location>
</feature>
<evidence type="ECO:0000259" key="2">
    <source>
        <dbReference type="Pfam" id="PF00188"/>
    </source>
</evidence>
<dbReference type="RefSeq" id="WP_094501181.1">
    <property type="nucleotide sequence ID" value="NZ_CAWNHI010000002.1"/>
</dbReference>
<dbReference type="Gene3D" id="3.40.33.10">
    <property type="entry name" value="CAP"/>
    <property type="match status" value="1"/>
</dbReference>
<dbReference type="SUPFAM" id="SSF55797">
    <property type="entry name" value="PR-1-like"/>
    <property type="match status" value="1"/>
</dbReference>
<accession>A0A223N240</accession>
<dbReference type="InterPro" id="IPR035940">
    <property type="entry name" value="CAP_sf"/>
</dbReference>
<evidence type="ECO:0000313" key="3">
    <source>
        <dbReference type="EMBL" id="ASU23829.1"/>
    </source>
</evidence>
<protein>
    <recommendedName>
        <fullName evidence="2">SCP domain-containing protein</fullName>
    </recommendedName>
</protein>
<dbReference type="Pfam" id="PF00188">
    <property type="entry name" value="CAP"/>
    <property type="match status" value="1"/>
</dbReference>
<feature type="compositionally biased region" description="Low complexity" evidence="1">
    <location>
        <begin position="22"/>
        <end position="34"/>
    </location>
</feature>
<feature type="region of interest" description="Disordered" evidence="1">
    <location>
        <begin position="19"/>
        <end position="59"/>
    </location>
</feature>
<proteinExistence type="predicted"/>